<dbReference type="SMART" id="SM00333">
    <property type="entry name" value="TUDOR"/>
    <property type="match status" value="10"/>
</dbReference>
<feature type="domain" description="Tudor" evidence="5">
    <location>
        <begin position="1399"/>
        <end position="1457"/>
    </location>
</feature>
<name>A0AAV4Q9R6_9ARAC</name>
<dbReference type="InterPro" id="IPR002999">
    <property type="entry name" value="Tudor"/>
</dbReference>
<keyword evidence="2 4" id="KW-0863">Zinc-finger</keyword>
<sequence length="2225" mass="253507">MINEETANTTTQHSDFSQICARFYFYKAVAVMSFTSEIENWNPMAEDFEKFTSYEDISPLHDPYSLYLKSVPAELTEDVFRSIMSEGGKKIRNIYIFPTKPDFSVTCGLVSYENAQDASEMKAKWHLKPPLNMRIEYALKNDKKSSQNIKFSHSSLEEKNECTFAGKGRGQKFILNNSHNAMVGRNVSRGSFVHHTVMGRGRNQPVVSDHFPTPLKSKSIIQQSVESNFTLPANKGLEHSDGVHALKVVLEGNRRTAYQKPATVETEFDDVPGLIPNPFLLCLFCKKKGELSCKRCHQPYCTVKCQRSDWPKHKLICQPFPPAASVSRQLTNDSSYMSEGSSCSDNEKKFESRSQNQFTYTKPSSLSSEVLFNKFKNLQASFKQPQKEITNVKENQKKSIKINEIRKTLLSLNKEYEIIVSNRCHPSNFWIQLNESKKILSQMEKEMATATMERQTVVTCTVDDVCFTVKNKKFMRVQIIESKSSSSIVQFIDYGEISTVQNDQLYYLPQLFKKYPAQAVCCNLVGNDSGANIAWTDHDISSFQALTSNKNFTALVVCAFKSQYDVQLWCKDNGSCLFSLLTLPNFIEKQEDFESKDSKMKIPSVWDDLKEGAEVTVMAVEFKENKFWGLLDNGSNCALAIGELENLLQTVETEDISLIAEEGDVAVGFSPKFNQYYRCVILKRLRSSFVVRFIDYGNEEEITKIHSLAPTILQKKSFVVCCEKPPFLNLQDFNFIFENSCSLVVKSVKNNVVELSCNHKNKSIYFKSYPWYHDTVIAKQLGFPEPQSITSHLGSGVMKKNAGPHFPKKRISVPEKSLSEPVKNVAKLEHRITKDFISDKKLRNGIKYNVNIVWIKDASEIYVQLKSDDNDLLRLSQGINNYCNSNSCASYVPEINEIICCKFPDDGTWYRAQVMGKNKDIYEVFFIDYGNKSKVSKNDIRPLPEKFAIPKLCTCVALHKIENKQLTPSLVEKLVQETWSMEVRDALNLPLKVMLFQGEKSFAEFLNNKKNHKRSLLKFQKLPLKQTTDVMICYADIEKLYVHQLKDVENLLDLQKQIEKMEKIALTESPEINMVYCCLSSDGCYYRACVLEKSHGTVLINYIDYGNNEEVKYHALKELPDNLFAHPVYCIPVIVQDLNALELKPQGSYKLEVIGLKLNVQLVRILNLPDINIVKYPSASSLKKLSLEKGVNEIQFMFNENGVYYCHLKNQASNFEILSKKLINSVLKPLNQIPAKGDLVCARSSDKCWCRASILSVSTSSYKVLFIDFGNSEDVISEDVKCLPNDLLQFPVFCVPVKVMNLEKAKNVIDLSSMITVKTIDGTSSNMQFVEVVLPKGPNLPKIDTLQKQLMPLDKVDRISICYMQDDIFYVHLLSSREFITMLESELSKGETFDSLINMPEVGDLVCAKFTDGIWYRGTVETVHRNNSCEICFIDYGNNEIITLDNMKILPDSLCSYPVFSIPVKFKNIEKLQSHIEFGMSVFAVKVVALSPEQIPVIDVEPEHNKKLSCIESQALPGSPIEAGVCYVEEDVFYLQKASDAEKLEELTIELQNPISLKSLSHTPTIGELLNIKYQDGQFYRGLVKEKCDNKYKIYFVDYGNTDVVDVTNIYCLPSKYSSWPMLCVAVKFDKSENIESLNVNSLCTVKYTGELINNVQVVRLYNEVTPILFSSLKSSQLEVGVHDVIFTSFDKYFHYLIKTSDFTTMKEINSLLKEFKGEVIRHTPIVNEVLVVKCQNTQWCRGCLKEVNEISKTCNVYLIDFGTTETISFSDILYISDEISAFPVFCTKVSVDFSKSSIDSVSFGDSYSVTVFDVLPENIPVVKIFKPFMLTSLKQQVLPINELRDVMFFHQEGNRFFLQNVCDSSLIRETQAEVKGCSSSEVITHNPIIGELLCAQSKKNGIWYRCCVEEIVSLDMWRIRFVDYGNDEVVSRECLRPFTEELTVYPIFAILVRIIENKCENPKIQFEQLYSVMAESLLEDNVQLVKLLLHHNKHTVPEDEVVEQSCSLAVTSRSSNIVNDKAKESITKYFYSNAEYVSFPIGEHDIIIYHASDECSLFCAPYSMDGISTNLGLCSDITEYCENIKCSSYNSEILPDLDELVLAKYHVDEKWYRAVIVDNSCHPFYDVIFVDFGNSEHLHIDSLRKMEKKFMLAEIQSHICTLTGFEMDDEKMPSIVQELKKFTVFINSAPLKAFVSIEGEELLVNIPEITKHLIEKNLVVSSSQ</sequence>
<dbReference type="Proteomes" id="UP001054837">
    <property type="component" value="Unassembled WGS sequence"/>
</dbReference>
<feature type="domain" description="Tudor" evidence="5">
    <location>
        <begin position="1563"/>
        <end position="1620"/>
    </location>
</feature>
<dbReference type="SUPFAM" id="SSF144232">
    <property type="entry name" value="HIT/MYND zinc finger-like"/>
    <property type="match status" value="1"/>
</dbReference>
<keyword evidence="8" id="KW-1185">Reference proteome</keyword>
<evidence type="ECO:0000313" key="7">
    <source>
        <dbReference type="EMBL" id="GIY05761.1"/>
    </source>
</evidence>
<dbReference type="Gene3D" id="2.30.30.140">
    <property type="match status" value="10"/>
</dbReference>
<keyword evidence="1" id="KW-0479">Metal-binding</keyword>
<dbReference type="EMBL" id="BPLQ01004124">
    <property type="protein sequence ID" value="GIY05761.1"/>
    <property type="molecule type" value="Genomic_DNA"/>
</dbReference>
<dbReference type="PANTHER" id="PTHR22948:SF72">
    <property type="entry name" value="TUDOR DOMAIN-CONTAINING PROTEIN"/>
    <property type="match status" value="1"/>
</dbReference>
<gene>
    <name evidence="7" type="primary">TDRD1_1</name>
    <name evidence="7" type="ORF">CDAR_506452</name>
</gene>
<dbReference type="CDD" id="cd20379">
    <property type="entry name" value="Tudor_dTUD-like"/>
    <property type="match status" value="4"/>
</dbReference>
<dbReference type="FunFam" id="2.30.30.140:FF:000018">
    <property type="entry name" value="Serine/threonine-protein kinase 31"/>
    <property type="match status" value="2"/>
</dbReference>
<protein>
    <submittedName>
        <fullName evidence="7">Tudor domain-containing protein 1</fullName>
    </submittedName>
</protein>
<dbReference type="Pfam" id="PF01753">
    <property type="entry name" value="zf-MYND"/>
    <property type="match status" value="1"/>
</dbReference>
<dbReference type="InterPro" id="IPR035979">
    <property type="entry name" value="RBD_domain_sf"/>
</dbReference>
<dbReference type="InterPro" id="IPR050621">
    <property type="entry name" value="Tudor_domain_containing"/>
</dbReference>
<evidence type="ECO:0000256" key="3">
    <source>
        <dbReference type="ARBA" id="ARBA00022833"/>
    </source>
</evidence>
<keyword evidence="3" id="KW-0862">Zinc</keyword>
<evidence type="ECO:0000259" key="6">
    <source>
        <dbReference type="PROSITE" id="PS50865"/>
    </source>
</evidence>
<evidence type="ECO:0000313" key="8">
    <source>
        <dbReference type="Proteomes" id="UP001054837"/>
    </source>
</evidence>
<dbReference type="GO" id="GO:0008270">
    <property type="term" value="F:zinc ion binding"/>
    <property type="evidence" value="ECO:0007669"/>
    <property type="project" value="UniProtKB-KW"/>
</dbReference>
<dbReference type="GO" id="GO:0003676">
    <property type="term" value="F:nucleic acid binding"/>
    <property type="evidence" value="ECO:0007669"/>
    <property type="project" value="InterPro"/>
</dbReference>
<evidence type="ECO:0000256" key="4">
    <source>
        <dbReference type="PROSITE-ProRule" id="PRU00134"/>
    </source>
</evidence>
<feature type="domain" description="Tudor" evidence="5">
    <location>
        <begin position="2095"/>
        <end position="2154"/>
    </location>
</feature>
<dbReference type="InterPro" id="IPR035437">
    <property type="entry name" value="SNase_OB-fold_sf"/>
</dbReference>
<feature type="domain" description="MYND-type" evidence="6">
    <location>
        <begin position="282"/>
        <end position="317"/>
    </location>
</feature>
<organism evidence="7 8">
    <name type="scientific">Caerostris darwini</name>
    <dbReference type="NCBI Taxonomy" id="1538125"/>
    <lineage>
        <taxon>Eukaryota</taxon>
        <taxon>Metazoa</taxon>
        <taxon>Ecdysozoa</taxon>
        <taxon>Arthropoda</taxon>
        <taxon>Chelicerata</taxon>
        <taxon>Arachnida</taxon>
        <taxon>Araneae</taxon>
        <taxon>Araneomorphae</taxon>
        <taxon>Entelegynae</taxon>
        <taxon>Araneoidea</taxon>
        <taxon>Araneidae</taxon>
        <taxon>Caerostris</taxon>
    </lineage>
</organism>
<dbReference type="InterPro" id="IPR002893">
    <property type="entry name" value="Znf_MYND"/>
</dbReference>
<evidence type="ECO:0000256" key="1">
    <source>
        <dbReference type="ARBA" id="ARBA00022723"/>
    </source>
</evidence>
<dbReference type="Pfam" id="PF00567">
    <property type="entry name" value="TUDOR"/>
    <property type="match status" value="10"/>
</dbReference>
<evidence type="ECO:0000259" key="5">
    <source>
        <dbReference type="PROSITE" id="PS50304"/>
    </source>
</evidence>
<dbReference type="Gene3D" id="2.40.50.90">
    <property type="match status" value="2"/>
</dbReference>
<dbReference type="GO" id="GO:0005737">
    <property type="term" value="C:cytoplasm"/>
    <property type="evidence" value="ECO:0007669"/>
    <property type="project" value="UniProtKB-ARBA"/>
</dbReference>
<feature type="domain" description="Tudor" evidence="5">
    <location>
        <begin position="892"/>
        <end position="950"/>
    </location>
</feature>
<proteinExistence type="predicted"/>
<dbReference type="PANTHER" id="PTHR22948">
    <property type="entry name" value="TUDOR DOMAIN CONTAINING PROTEIN"/>
    <property type="match status" value="1"/>
</dbReference>
<dbReference type="PROSITE" id="PS50865">
    <property type="entry name" value="ZF_MYND_2"/>
    <property type="match status" value="1"/>
</dbReference>
<dbReference type="CDD" id="cd00590">
    <property type="entry name" value="RRM_SF"/>
    <property type="match status" value="1"/>
</dbReference>
<feature type="domain" description="Tudor" evidence="5">
    <location>
        <begin position="1234"/>
        <end position="1290"/>
    </location>
</feature>
<dbReference type="PROSITE" id="PS50304">
    <property type="entry name" value="TUDOR"/>
    <property type="match status" value="8"/>
</dbReference>
<dbReference type="SUPFAM" id="SSF63748">
    <property type="entry name" value="Tudor/PWWP/MBT"/>
    <property type="match status" value="10"/>
</dbReference>
<comment type="caution">
    <text evidence="7">The sequence shown here is derived from an EMBL/GenBank/DDBJ whole genome shotgun (WGS) entry which is preliminary data.</text>
</comment>
<evidence type="ECO:0000256" key="2">
    <source>
        <dbReference type="ARBA" id="ARBA00022771"/>
    </source>
</evidence>
<feature type="domain" description="Tudor" evidence="5">
    <location>
        <begin position="1070"/>
        <end position="1126"/>
    </location>
</feature>
<reference evidence="7 8" key="1">
    <citation type="submission" date="2021-06" db="EMBL/GenBank/DDBJ databases">
        <title>Caerostris darwini draft genome.</title>
        <authorList>
            <person name="Kono N."/>
            <person name="Arakawa K."/>
        </authorList>
    </citation>
    <scope>NUCLEOTIDE SEQUENCE [LARGE SCALE GENOMIC DNA]</scope>
</reference>
<feature type="domain" description="Tudor" evidence="5">
    <location>
        <begin position="1887"/>
        <end position="1946"/>
    </location>
</feature>
<accession>A0AAV4Q9R6</accession>
<feature type="domain" description="Tudor" evidence="5">
    <location>
        <begin position="459"/>
        <end position="515"/>
    </location>
</feature>
<dbReference type="Gene3D" id="6.10.140.2220">
    <property type="match status" value="1"/>
</dbReference>
<dbReference type="SUPFAM" id="SSF54928">
    <property type="entry name" value="RNA-binding domain, RBD"/>
    <property type="match status" value="1"/>
</dbReference>